<evidence type="ECO:0000313" key="1">
    <source>
        <dbReference type="EMBL" id="GAF82948.1"/>
    </source>
</evidence>
<dbReference type="EMBL" id="BARS01006080">
    <property type="protein sequence ID" value="GAF82948.1"/>
    <property type="molecule type" value="Genomic_DNA"/>
</dbReference>
<dbReference type="AlphaFoldDB" id="X0SPE7"/>
<organism evidence="1">
    <name type="scientific">marine sediment metagenome</name>
    <dbReference type="NCBI Taxonomy" id="412755"/>
    <lineage>
        <taxon>unclassified sequences</taxon>
        <taxon>metagenomes</taxon>
        <taxon>ecological metagenomes</taxon>
    </lineage>
</organism>
<feature type="non-terminal residue" evidence="1">
    <location>
        <position position="54"/>
    </location>
</feature>
<dbReference type="Gene3D" id="3.40.50.720">
    <property type="entry name" value="NAD(P)-binding Rossmann-like Domain"/>
    <property type="match status" value="1"/>
</dbReference>
<reference evidence="1" key="1">
    <citation type="journal article" date="2014" name="Front. Microbiol.">
        <title>High frequency of phylogenetically diverse reductive dehalogenase-homologous genes in deep subseafloor sedimentary metagenomes.</title>
        <authorList>
            <person name="Kawai M."/>
            <person name="Futagami T."/>
            <person name="Toyoda A."/>
            <person name="Takaki Y."/>
            <person name="Nishi S."/>
            <person name="Hori S."/>
            <person name="Arai W."/>
            <person name="Tsubouchi T."/>
            <person name="Morono Y."/>
            <person name="Uchiyama I."/>
            <person name="Ito T."/>
            <person name="Fujiyama A."/>
            <person name="Inagaki F."/>
            <person name="Takami H."/>
        </authorList>
    </citation>
    <scope>NUCLEOTIDE SEQUENCE</scope>
    <source>
        <strain evidence="1">Expedition CK06-06</strain>
    </source>
</reference>
<comment type="caution">
    <text evidence="1">The sequence shown here is derived from an EMBL/GenBank/DDBJ whole genome shotgun (WGS) entry which is preliminary data.</text>
</comment>
<protein>
    <submittedName>
        <fullName evidence="1">Uncharacterized protein</fullName>
    </submittedName>
</protein>
<sequence length="54" mass="6059">MKISTKLDSNKNKILILGANGFLGSTIIQLRRENKVIYKDLSFVAADLHNNNID</sequence>
<accession>X0SPE7</accession>
<gene>
    <name evidence="1" type="ORF">S01H1_11891</name>
</gene>
<name>X0SPE7_9ZZZZ</name>
<proteinExistence type="predicted"/>